<dbReference type="InterPro" id="IPR000157">
    <property type="entry name" value="TIR_dom"/>
</dbReference>
<dbReference type="InParanoid" id="A0A7M7NN42"/>
<evidence type="ECO:0000259" key="9">
    <source>
        <dbReference type="PROSITE" id="PS50105"/>
    </source>
</evidence>
<dbReference type="EnsemblMetazoa" id="XM_030982219">
    <property type="protein sequence ID" value="XP_030838079"/>
    <property type="gene ID" value="LOC100888378"/>
</dbReference>
<dbReference type="InterPro" id="IPR035897">
    <property type="entry name" value="Toll_tir_struct_dom_sf"/>
</dbReference>
<dbReference type="PROSITE" id="PS50105">
    <property type="entry name" value="SAM_DOMAIN"/>
    <property type="match status" value="1"/>
</dbReference>
<protein>
    <recommendedName>
        <fullName evidence="2">ADP-ribosyl cyclase/cyclic ADP-ribose hydrolase</fullName>
        <ecNumber evidence="2">3.2.2.6</ecNumber>
    </recommendedName>
</protein>
<dbReference type="InterPro" id="IPR000225">
    <property type="entry name" value="Armadillo"/>
</dbReference>
<keyword evidence="11" id="KW-1185">Reference proteome</keyword>
<keyword evidence="5" id="KW-0520">NAD</keyword>
<dbReference type="OMA" id="LECRFMI"/>
<dbReference type="PROSITE" id="PS50176">
    <property type="entry name" value="ARM_REPEAT"/>
    <property type="match status" value="1"/>
</dbReference>
<sequence length="809" mass="91684">MGSGTSKAVATTTNSSQKEEVKPIPKKDPSDRRKVETTAWSLTVPGVDGAAVTDTEEEPMHIYDAVDGGIGKEAKEKDDDAGKDDGDKDDSLSEGSTSEYLMTMGQPASSRSAESDEDRNKKLNVLHQTGSYHESEFTDSKFKVFNDYLVWATETGSRGERVVMPDDNMKIQQKQTIRDTMAKLQEAESYTGNEELHCLLVLCKMSDVRQEDYVELVTELGYTKLFMKIWDSLHKVNVNDQLANPATYLAINMLLDATSGFTEIGSNLCRDMGTECVEALLLVLYDKFYEVDELNMDSKKLRWMSRREFLKRVLTVLYHCIRHYMDNKEIFREHHASLLLKPYLKCRFLILRVKAIFTLAFIVTEDENAHLNTTNTNIDFIIKILSKALSEPNHYSAHYNFSASQVADAMKYLAAYDDNKVKFVASGALSRIVSMLQNDNPMEEQKSAMDALWTLSFHPTNKKAIQEEKGCLEIVRQCKMTEQLSRSSTAVLWNVGEETHATLTKKSKDSSRKPKLDDREASPSKSRGEKDDNIARYAVETIDDSMYVGNDDDNDEEEEISTNHVMLSYQWDVQKQILKVKELLQADGYKVWMDVDQMGGSTLEAMASAVENAMVVLICFSEKYKNSPACRTEAEYTFKLNKAIVPLQMQQNYKPDGWLGIMIGTKFYIQMSTMDEVISNVDRLKRELAGRGRLPTMSLSTRLPSISSSDGAVVAQSKFKRNDSKRQSRREAAKNVASWTNDEVNSWLTRNGLPELKNRFQGYDGEGIMGLKTIANDAPEFFYKEVKTELGLKSLREIIRFKQALDDIL</sequence>
<dbReference type="KEGG" id="spu:100888378"/>
<dbReference type="EnsemblMetazoa" id="XM_003725505">
    <property type="protein sequence ID" value="XP_003725553"/>
    <property type="gene ID" value="LOC100888378"/>
</dbReference>
<feature type="region of interest" description="Disordered" evidence="8">
    <location>
        <begin position="502"/>
        <end position="535"/>
    </location>
</feature>
<feature type="region of interest" description="Disordered" evidence="8">
    <location>
        <begin position="1"/>
        <end position="119"/>
    </location>
</feature>
<feature type="repeat" description="ARM" evidence="7">
    <location>
        <begin position="427"/>
        <end position="470"/>
    </location>
</feature>
<dbReference type="Gene3D" id="1.10.150.50">
    <property type="entry name" value="Transcription Factor, Ets-1"/>
    <property type="match status" value="1"/>
</dbReference>
<evidence type="ECO:0000256" key="4">
    <source>
        <dbReference type="ARBA" id="ARBA00022859"/>
    </source>
</evidence>
<dbReference type="SUPFAM" id="SSF47769">
    <property type="entry name" value="SAM/Pointed domain"/>
    <property type="match status" value="1"/>
</dbReference>
<dbReference type="PANTHER" id="PTHR46270">
    <property type="entry name" value="ARMADILLO-TYPE FOLD-RELATED"/>
    <property type="match status" value="1"/>
</dbReference>
<comment type="catalytic activity">
    <reaction evidence="6">
        <text>NAD(+) + H2O = ADP-D-ribose + nicotinamide + H(+)</text>
        <dbReference type="Rhea" id="RHEA:16301"/>
        <dbReference type="ChEBI" id="CHEBI:15377"/>
        <dbReference type="ChEBI" id="CHEBI:15378"/>
        <dbReference type="ChEBI" id="CHEBI:17154"/>
        <dbReference type="ChEBI" id="CHEBI:57540"/>
        <dbReference type="ChEBI" id="CHEBI:57967"/>
        <dbReference type="EC" id="3.2.2.6"/>
    </reaction>
    <physiologicalReaction direction="left-to-right" evidence="6">
        <dbReference type="Rhea" id="RHEA:16302"/>
    </physiologicalReaction>
</comment>
<dbReference type="Gene3D" id="1.25.10.10">
    <property type="entry name" value="Leucine-rich Repeat Variant"/>
    <property type="match status" value="1"/>
</dbReference>
<dbReference type="OrthoDB" id="2148946at2759"/>
<keyword evidence="3" id="KW-0399">Innate immunity</keyword>
<proteinExistence type="inferred from homology"/>
<evidence type="ECO:0000256" key="5">
    <source>
        <dbReference type="ARBA" id="ARBA00023027"/>
    </source>
</evidence>
<reference evidence="10" key="2">
    <citation type="submission" date="2021-01" db="UniProtKB">
        <authorList>
            <consortium name="EnsemblMetazoa"/>
        </authorList>
    </citation>
    <scope>IDENTIFICATION</scope>
</reference>
<feature type="compositionally biased region" description="Basic and acidic residues" evidence="8">
    <location>
        <begin position="506"/>
        <end position="534"/>
    </location>
</feature>
<name>A0A7M7NN42_STRPU</name>
<evidence type="ECO:0000256" key="7">
    <source>
        <dbReference type="PROSITE-ProRule" id="PRU00259"/>
    </source>
</evidence>
<dbReference type="RefSeq" id="XP_003725553.1">
    <property type="nucleotide sequence ID" value="XM_003725505.3"/>
</dbReference>
<dbReference type="Gene3D" id="3.40.50.10140">
    <property type="entry name" value="Toll/interleukin-1 receptor homology (TIR) domain"/>
    <property type="match status" value="1"/>
</dbReference>
<organism evidence="10 11">
    <name type="scientific">Strongylocentrotus purpuratus</name>
    <name type="common">Purple sea urchin</name>
    <dbReference type="NCBI Taxonomy" id="7668"/>
    <lineage>
        <taxon>Eukaryota</taxon>
        <taxon>Metazoa</taxon>
        <taxon>Echinodermata</taxon>
        <taxon>Eleutherozoa</taxon>
        <taxon>Echinozoa</taxon>
        <taxon>Echinoidea</taxon>
        <taxon>Euechinoidea</taxon>
        <taxon>Echinacea</taxon>
        <taxon>Camarodonta</taxon>
        <taxon>Echinidea</taxon>
        <taxon>Strongylocentrotidae</taxon>
        <taxon>Strongylocentrotus</taxon>
    </lineage>
</organism>
<dbReference type="InterPro" id="IPR016024">
    <property type="entry name" value="ARM-type_fold"/>
</dbReference>
<dbReference type="EC" id="3.2.2.6" evidence="2"/>
<reference evidence="11" key="1">
    <citation type="submission" date="2015-02" db="EMBL/GenBank/DDBJ databases">
        <title>Genome sequencing for Strongylocentrotus purpuratus.</title>
        <authorList>
            <person name="Murali S."/>
            <person name="Liu Y."/>
            <person name="Vee V."/>
            <person name="English A."/>
            <person name="Wang M."/>
            <person name="Skinner E."/>
            <person name="Han Y."/>
            <person name="Muzny D.M."/>
            <person name="Worley K.C."/>
            <person name="Gibbs R.A."/>
        </authorList>
    </citation>
    <scope>NUCLEOTIDE SEQUENCE</scope>
</reference>
<evidence type="ECO:0000256" key="6">
    <source>
        <dbReference type="ARBA" id="ARBA00047304"/>
    </source>
</evidence>
<dbReference type="GO" id="GO:0045087">
    <property type="term" value="P:innate immune response"/>
    <property type="evidence" value="ECO:0007669"/>
    <property type="project" value="UniProtKB-KW"/>
</dbReference>
<dbReference type="AlphaFoldDB" id="A0A7M7NN42"/>
<evidence type="ECO:0000256" key="1">
    <source>
        <dbReference type="ARBA" id="ARBA00008291"/>
    </source>
</evidence>
<dbReference type="InterPro" id="IPR011989">
    <property type="entry name" value="ARM-like"/>
</dbReference>
<evidence type="ECO:0000313" key="10">
    <source>
        <dbReference type="EnsemblMetazoa" id="XP_030838079"/>
    </source>
</evidence>
<dbReference type="SUPFAM" id="SSF48371">
    <property type="entry name" value="ARM repeat"/>
    <property type="match status" value="1"/>
</dbReference>
<keyword evidence="4" id="KW-0391">Immunity</keyword>
<feature type="domain" description="SAM" evidence="9">
    <location>
        <begin position="739"/>
        <end position="809"/>
    </location>
</feature>
<dbReference type="InterPro" id="IPR013761">
    <property type="entry name" value="SAM/pointed_sf"/>
</dbReference>
<dbReference type="GeneID" id="100888378"/>
<evidence type="ECO:0000256" key="2">
    <source>
        <dbReference type="ARBA" id="ARBA00011982"/>
    </source>
</evidence>
<accession>A0A7M7NN42</accession>
<dbReference type="GO" id="GO:0061809">
    <property type="term" value="F:NAD+ nucleosidase activity, cyclic ADP-ribose generating"/>
    <property type="evidence" value="ECO:0007669"/>
    <property type="project" value="UniProtKB-EC"/>
</dbReference>
<dbReference type="InterPro" id="IPR001660">
    <property type="entry name" value="SAM"/>
</dbReference>
<dbReference type="SUPFAM" id="SSF52200">
    <property type="entry name" value="Toll/Interleukin receptor TIR domain"/>
    <property type="match status" value="1"/>
</dbReference>
<feature type="compositionally biased region" description="Basic and acidic residues" evidence="8">
    <location>
        <begin position="17"/>
        <end position="36"/>
    </location>
</feature>
<feature type="compositionally biased region" description="Polar residues" evidence="8">
    <location>
        <begin position="93"/>
        <end position="112"/>
    </location>
</feature>
<evidence type="ECO:0000313" key="11">
    <source>
        <dbReference type="Proteomes" id="UP000007110"/>
    </source>
</evidence>
<evidence type="ECO:0000256" key="8">
    <source>
        <dbReference type="SAM" id="MobiDB-lite"/>
    </source>
</evidence>
<dbReference type="RefSeq" id="XP_030838079.1">
    <property type="nucleotide sequence ID" value="XM_030982219.1"/>
</dbReference>
<feature type="compositionally biased region" description="Basic and acidic residues" evidence="8">
    <location>
        <begin position="70"/>
        <end position="91"/>
    </location>
</feature>
<dbReference type="GO" id="GO:0007165">
    <property type="term" value="P:signal transduction"/>
    <property type="evidence" value="ECO:0007669"/>
    <property type="project" value="InterPro"/>
</dbReference>
<dbReference type="PANTHER" id="PTHR46270:SF5">
    <property type="entry name" value="ADP-RIBOSYL CYCLASE_CYCLIC ADP-RIBOSE HYDROLASE"/>
    <property type="match status" value="1"/>
</dbReference>
<dbReference type="Proteomes" id="UP000007110">
    <property type="component" value="Unassembled WGS sequence"/>
</dbReference>
<dbReference type="Pfam" id="PF13676">
    <property type="entry name" value="TIR_2"/>
    <property type="match status" value="1"/>
</dbReference>
<feature type="compositionally biased region" description="Polar residues" evidence="8">
    <location>
        <begin position="1"/>
        <end position="16"/>
    </location>
</feature>
<comment type="similarity">
    <text evidence="1">Belongs to the SARM1 family.</text>
</comment>
<evidence type="ECO:0000256" key="3">
    <source>
        <dbReference type="ARBA" id="ARBA00022588"/>
    </source>
</evidence>